<proteinExistence type="predicted"/>
<reference evidence="1 2" key="1">
    <citation type="submission" date="2018-12" db="EMBL/GenBank/DDBJ databases">
        <title>bacterium Hansschlegelia zhihuaiae S113.</title>
        <authorList>
            <person name="He J."/>
        </authorList>
    </citation>
    <scope>NUCLEOTIDE SEQUENCE [LARGE SCALE GENOMIC DNA]</scope>
    <source>
        <strain evidence="1 2">S 113</strain>
    </source>
</reference>
<keyword evidence="2" id="KW-1185">Reference proteome</keyword>
<dbReference type="Proteomes" id="UP000289708">
    <property type="component" value="Unassembled WGS sequence"/>
</dbReference>
<gene>
    <name evidence="1" type="ORF">EK403_08675</name>
</gene>
<evidence type="ECO:0000313" key="1">
    <source>
        <dbReference type="EMBL" id="RXF73662.1"/>
    </source>
</evidence>
<sequence length="98" mass="10689">MNTANLQLEGLYAAVAALTSALRDKGLLSEGEIEEALKRAEQQIGSDPRRTTALSNAHLDAIRFPLRFLRHANETSAQGHAFSFAELATKVGRVKEQV</sequence>
<dbReference type="EMBL" id="RYFI01000007">
    <property type="protein sequence ID" value="RXF73662.1"/>
    <property type="molecule type" value="Genomic_DNA"/>
</dbReference>
<organism evidence="1 2">
    <name type="scientific">Hansschlegelia zhihuaiae</name>
    <dbReference type="NCBI Taxonomy" id="405005"/>
    <lineage>
        <taxon>Bacteria</taxon>
        <taxon>Pseudomonadati</taxon>
        <taxon>Pseudomonadota</taxon>
        <taxon>Alphaproteobacteria</taxon>
        <taxon>Hyphomicrobiales</taxon>
        <taxon>Methylopilaceae</taxon>
        <taxon>Hansschlegelia</taxon>
    </lineage>
</organism>
<dbReference type="OrthoDB" id="7359436at2"/>
<dbReference type="AlphaFoldDB" id="A0A4V1KJC0"/>
<comment type="caution">
    <text evidence="1">The sequence shown here is derived from an EMBL/GenBank/DDBJ whole genome shotgun (WGS) entry which is preliminary data.</text>
</comment>
<evidence type="ECO:0000313" key="2">
    <source>
        <dbReference type="Proteomes" id="UP000289708"/>
    </source>
</evidence>
<protein>
    <submittedName>
        <fullName evidence="1">Uncharacterized protein</fullName>
    </submittedName>
</protein>
<accession>A0A4V1KJC0</accession>
<dbReference type="RefSeq" id="WP_128777108.1">
    <property type="nucleotide sequence ID" value="NZ_RYFI01000007.1"/>
</dbReference>
<name>A0A4V1KJC0_9HYPH</name>